<dbReference type="EC" id="2.7.11.1" evidence="2"/>
<evidence type="ECO:0000256" key="3">
    <source>
        <dbReference type="ARBA" id="ARBA00022679"/>
    </source>
</evidence>
<protein>
    <recommendedName>
        <fullName evidence="2">non-specific serine/threonine protein kinase</fullName>
        <ecNumber evidence="2">2.7.11.1</ecNumber>
    </recommendedName>
</protein>
<dbReference type="SUPFAM" id="SSF56112">
    <property type="entry name" value="Protein kinase-like (PK-like)"/>
    <property type="match status" value="2"/>
</dbReference>
<dbReference type="AlphaFoldDB" id="A0A432MJ99"/>
<comment type="similarity">
    <text evidence="1">Belongs to the protein kinase superfamily. BUD32 family.</text>
</comment>
<evidence type="ECO:0000256" key="2">
    <source>
        <dbReference type="ARBA" id="ARBA00012513"/>
    </source>
</evidence>
<evidence type="ECO:0000256" key="9">
    <source>
        <dbReference type="SAM" id="MobiDB-lite"/>
    </source>
</evidence>
<reference evidence="10 11" key="2">
    <citation type="submission" date="2019-01" db="EMBL/GenBank/DDBJ databases">
        <title>Tautonia sociabilis, a novel thermotolerant planctomycete of Isosphaeraceae family, isolated from a 4000 m deep subterranean habitat.</title>
        <authorList>
            <person name="Kovaleva O.L."/>
            <person name="Elcheninov A.G."/>
            <person name="Van Heerden E."/>
            <person name="Toshchakov S.V."/>
            <person name="Novikov A."/>
            <person name="Bonch-Osmolovskaya E.A."/>
            <person name="Kublanov I.V."/>
        </authorList>
    </citation>
    <scope>NUCLEOTIDE SEQUENCE [LARGE SCALE GENOMIC DNA]</scope>
    <source>
        <strain evidence="10 11">GM2012</strain>
    </source>
</reference>
<dbReference type="GO" id="GO:0004674">
    <property type="term" value="F:protein serine/threonine kinase activity"/>
    <property type="evidence" value="ECO:0007669"/>
    <property type="project" value="UniProtKB-EC"/>
</dbReference>
<reference evidence="10 11" key="1">
    <citation type="submission" date="2018-12" db="EMBL/GenBank/DDBJ databases">
        <authorList>
            <person name="Toschakov S.V."/>
        </authorList>
    </citation>
    <scope>NUCLEOTIDE SEQUENCE [LARGE SCALE GENOMIC DNA]</scope>
    <source>
        <strain evidence="10 11">GM2012</strain>
    </source>
</reference>
<keyword evidence="4" id="KW-0547">Nucleotide-binding</keyword>
<dbReference type="PANTHER" id="PTHR12209">
    <property type="entry name" value="NON-SPECIFIC SERINE/THREONINE PROTEIN KINASE"/>
    <property type="match status" value="1"/>
</dbReference>
<evidence type="ECO:0000256" key="1">
    <source>
        <dbReference type="ARBA" id="ARBA00010630"/>
    </source>
</evidence>
<evidence type="ECO:0000256" key="5">
    <source>
        <dbReference type="ARBA" id="ARBA00022777"/>
    </source>
</evidence>
<keyword evidence="5" id="KW-0418">Kinase</keyword>
<name>A0A432MJ99_9BACT</name>
<evidence type="ECO:0000256" key="8">
    <source>
        <dbReference type="ARBA" id="ARBA00048679"/>
    </source>
</evidence>
<comment type="catalytic activity">
    <reaction evidence="7">
        <text>L-threonyl-[protein] + ATP = O-phospho-L-threonyl-[protein] + ADP + H(+)</text>
        <dbReference type="Rhea" id="RHEA:46608"/>
        <dbReference type="Rhea" id="RHEA-COMP:11060"/>
        <dbReference type="Rhea" id="RHEA-COMP:11605"/>
        <dbReference type="ChEBI" id="CHEBI:15378"/>
        <dbReference type="ChEBI" id="CHEBI:30013"/>
        <dbReference type="ChEBI" id="CHEBI:30616"/>
        <dbReference type="ChEBI" id="CHEBI:61977"/>
        <dbReference type="ChEBI" id="CHEBI:456216"/>
        <dbReference type="EC" id="2.7.11.1"/>
    </reaction>
</comment>
<feature type="region of interest" description="Disordered" evidence="9">
    <location>
        <begin position="1"/>
        <end position="23"/>
    </location>
</feature>
<dbReference type="GO" id="GO:0000408">
    <property type="term" value="C:EKC/KEOPS complex"/>
    <property type="evidence" value="ECO:0007669"/>
    <property type="project" value="TreeGrafter"/>
</dbReference>
<dbReference type="GO" id="GO:0070525">
    <property type="term" value="P:tRNA threonylcarbamoyladenosine metabolic process"/>
    <property type="evidence" value="ECO:0007669"/>
    <property type="project" value="TreeGrafter"/>
</dbReference>
<keyword evidence="11" id="KW-1185">Reference proteome</keyword>
<organism evidence="10 11">
    <name type="scientific">Tautonia sociabilis</name>
    <dbReference type="NCBI Taxonomy" id="2080755"/>
    <lineage>
        <taxon>Bacteria</taxon>
        <taxon>Pseudomonadati</taxon>
        <taxon>Planctomycetota</taxon>
        <taxon>Planctomycetia</taxon>
        <taxon>Isosphaerales</taxon>
        <taxon>Isosphaeraceae</taxon>
        <taxon>Tautonia</taxon>
    </lineage>
</organism>
<dbReference type="InterPro" id="IPR011009">
    <property type="entry name" value="Kinase-like_dom_sf"/>
</dbReference>
<dbReference type="OrthoDB" id="207624at2"/>
<dbReference type="GO" id="GO:0005524">
    <property type="term" value="F:ATP binding"/>
    <property type="evidence" value="ECO:0007669"/>
    <property type="project" value="UniProtKB-KW"/>
</dbReference>
<evidence type="ECO:0000313" key="11">
    <source>
        <dbReference type="Proteomes" id="UP000280296"/>
    </source>
</evidence>
<dbReference type="Proteomes" id="UP000280296">
    <property type="component" value="Unassembled WGS sequence"/>
</dbReference>
<dbReference type="Pfam" id="PF06293">
    <property type="entry name" value="Kdo"/>
    <property type="match status" value="2"/>
</dbReference>
<dbReference type="EMBL" id="RYZH01000023">
    <property type="protein sequence ID" value="RUL87268.1"/>
    <property type="molecule type" value="Genomic_DNA"/>
</dbReference>
<accession>A0A432MJ99</accession>
<proteinExistence type="inferred from homology"/>
<dbReference type="RefSeq" id="WP_126725782.1">
    <property type="nucleotide sequence ID" value="NZ_RYZH01000023.1"/>
</dbReference>
<gene>
    <name evidence="10" type="ORF">TsocGM_12855</name>
</gene>
<comment type="catalytic activity">
    <reaction evidence="8">
        <text>L-seryl-[protein] + ATP = O-phospho-L-seryl-[protein] + ADP + H(+)</text>
        <dbReference type="Rhea" id="RHEA:17989"/>
        <dbReference type="Rhea" id="RHEA-COMP:9863"/>
        <dbReference type="Rhea" id="RHEA-COMP:11604"/>
        <dbReference type="ChEBI" id="CHEBI:15378"/>
        <dbReference type="ChEBI" id="CHEBI:29999"/>
        <dbReference type="ChEBI" id="CHEBI:30616"/>
        <dbReference type="ChEBI" id="CHEBI:83421"/>
        <dbReference type="ChEBI" id="CHEBI:456216"/>
        <dbReference type="EC" id="2.7.11.1"/>
    </reaction>
</comment>
<sequence length="599" mass="68088">MRTVDRSGRASPSSRFLPLEPEGPPFRPPGWEWVQDGQVGWWVRPQWREVLLTPGGRLRLDEWRAMGIVETVKSGPHRQVYRVALPAGAVFVKHFLVPTWREVLRQWFRRGKGRNEGKRARLLAGAGVPTIRPLALGERRVRKFLFDNYLISAEIPNATPLDRFLREDLPAFPPRRAAVVRHRLAEALGTLTGRLHEAGIRHDDFHPGNLLLRLDEGDRPWLAMIDLDALRLGKPLRGSAAAANLARLNHASLLLATRADRQRFLRAYARARGEAIGDLPRFTRQVVALTRRWAERLWRRRARRCVGSNQEFQAIRGRRGWIVASREVDRREVEAMLQAPDALVEGPEAALLKQSRTTTVAERTLTVGGRPTRVIAKRFNRKKRLEALLSAVRPSRAWRAWRANHHLRSRGLPTPADLAVIGRDARWGRFRLPLGPTETFLITEKADPAVTLGDYLREVLPHRPPAEQLAARRRLAAALGGLVRVLHARSLSDRDLKASNILIEGDPDAARPSLSLIDLVGVRLISPLPRNRRVQNLARLLASLAEHPGWSRSDSLRVLRAYLPQHEAAAGRWKATWRRIARRIDRKRARNRRLGRPLS</sequence>
<evidence type="ECO:0000256" key="4">
    <source>
        <dbReference type="ARBA" id="ARBA00022741"/>
    </source>
</evidence>
<dbReference type="Gene3D" id="1.10.510.10">
    <property type="entry name" value="Transferase(Phosphotransferase) domain 1"/>
    <property type="match status" value="2"/>
</dbReference>
<evidence type="ECO:0000256" key="7">
    <source>
        <dbReference type="ARBA" id="ARBA00047899"/>
    </source>
</evidence>
<evidence type="ECO:0000256" key="6">
    <source>
        <dbReference type="ARBA" id="ARBA00022840"/>
    </source>
</evidence>
<dbReference type="GO" id="GO:0005829">
    <property type="term" value="C:cytosol"/>
    <property type="evidence" value="ECO:0007669"/>
    <property type="project" value="TreeGrafter"/>
</dbReference>
<keyword evidence="3" id="KW-0808">Transferase</keyword>
<keyword evidence="6" id="KW-0067">ATP-binding</keyword>
<dbReference type="PANTHER" id="PTHR12209:SF0">
    <property type="entry name" value="EKC_KEOPS COMPLEX SUBUNIT TP53RK"/>
    <property type="match status" value="1"/>
</dbReference>
<comment type="caution">
    <text evidence="10">The sequence shown here is derived from an EMBL/GenBank/DDBJ whole genome shotgun (WGS) entry which is preliminary data.</text>
</comment>
<evidence type="ECO:0000313" key="10">
    <source>
        <dbReference type="EMBL" id="RUL87268.1"/>
    </source>
</evidence>